<comment type="caution">
    <text evidence="2">The sequence shown here is derived from an EMBL/GenBank/DDBJ whole genome shotgun (WGS) entry which is preliminary data.</text>
</comment>
<organism evidence="2 3">
    <name type="scientific">Streptomyces antimycoticus</name>
    <dbReference type="NCBI Taxonomy" id="68175"/>
    <lineage>
        <taxon>Bacteria</taxon>
        <taxon>Bacillati</taxon>
        <taxon>Actinomycetota</taxon>
        <taxon>Actinomycetes</taxon>
        <taxon>Kitasatosporales</taxon>
        <taxon>Streptomycetaceae</taxon>
        <taxon>Streptomyces</taxon>
        <taxon>Streptomyces violaceusniger group</taxon>
    </lineage>
</organism>
<reference evidence="2 3" key="1">
    <citation type="journal article" date="2020" name="Int. J. Syst. Evol. Microbiol.">
        <title>Reclassification of Streptomyces castelarensis and Streptomyces sporoclivatus as later heterotypic synonyms of Streptomyces antimycoticus.</title>
        <authorList>
            <person name="Komaki H."/>
            <person name="Tamura T."/>
        </authorList>
    </citation>
    <scope>NUCLEOTIDE SEQUENCE [LARGE SCALE GENOMIC DNA]</scope>
    <source>
        <strain evidence="2 3">NBRC 12839</strain>
    </source>
</reference>
<dbReference type="Proteomes" id="UP000299290">
    <property type="component" value="Unassembled WGS sequence"/>
</dbReference>
<accession>A0A4D4K9M5</accession>
<protein>
    <recommendedName>
        <fullName evidence="4">Kanamycin biosynthetic protein</fullName>
    </recommendedName>
</protein>
<feature type="region of interest" description="Disordered" evidence="1">
    <location>
        <begin position="1"/>
        <end position="85"/>
    </location>
</feature>
<dbReference type="EMBL" id="BJHV01000001">
    <property type="protein sequence ID" value="GDY43067.1"/>
    <property type="molecule type" value="Genomic_DNA"/>
</dbReference>
<sequence>MSDPEGGADSAPPWNEPDRKEAAMGMMDKLKGAISKNPDKARKGSRKGAEAADKKTGGKYSEQVQSGSDKIDDELRRRGEGPRGQ</sequence>
<feature type="compositionally biased region" description="Basic and acidic residues" evidence="1">
    <location>
        <begin position="69"/>
        <end position="85"/>
    </location>
</feature>
<keyword evidence="3" id="KW-1185">Reference proteome</keyword>
<dbReference type="AlphaFoldDB" id="A0A4D4K9M5"/>
<feature type="compositionally biased region" description="Basic and acidic residues" evidence="1">
    <location>
        <begin position="37"/>
        <end position="56"/>
    </location>
</feature>
<name>A0A4D4K9M5_9ACTN</name>
<dbReference type="InterPro" id="IPR028037">
    <property type="entry name" value="Antitoxin_Rv0909/MT0933"/>
</dbReference>
<proteinExistence type="predicted"/>
<evidence type="ECO:0000256" key="1">
    <source>
        <dbReference type="SAM" id="MobiDB-lite"/>
    </source>
</evidence>
<dbReference type="Pfam" id="PF14013">
    <property type="entry name" value="MT0933_antitox"/>
    <property type="match status" value="1"/>
</dbReference>
<gene>
    <name evidence="2" type="ORF">SANT12839_039490</name>
</gene>
<evidence type="ECO:0000313" key="3">
    <source>
        <dbReference type="Proteomes" id="UP000299290"/>
    </source>
</evidence>
<evidence type="ECO:0000313" key="2">
    <source>
        <dbReference type="EMBL" id="GDY43067.1"/>
    </source>
</evidence>
<evidence type="ECO:0008006" key="4">
    <source>
        <dbReference type="Google" id="ProtNLM"/>
    </source>
</evidence>